<protein>
    <recommendedName>
        <fullName evidence="4">Calponin-homology (CH) domain-containing protein</fullName>
    </recommendedName>
</protein>
<dbReference type="InterPro" id="IPR039959">
    <property type="entry name" value="Fimbrin/Plastin"/>
</dbReference>
<dbReference type="InterPro" id="IPR036872">
    <property type="entry name" value="CH_dom_sf"/>
</dbReference>
<evidence type="ECO:0000256" key="1">
    <source>
        <dbReference type="ARBA" id="ARBA00011385"/>
    </source>
</evidence>
<evidence type="ECO:0000313" key="6">
    <source>
        <dbReference type="Proteomes" id="UP001420932"/>
    </source>
</evidence>
<dbReference type="Proteomes" id="UP001420932">
    <property type="component" value="Unassembled WGS sequence"/>
</dbReference>
<evidence type="ECO:0000256" key="3">
    <source>
        <dbReference type="ARBA" id="ARBA00023203"/>
    </source>
</evidence>
<dbReference type="GO" id="GO:0032432">
    <property type="term" value="C:actin filament bundle"/>
    <property type="evidence" value="ECO:0007669"/>
    <property type="project" value="TreeGrafter"/>
</dbReference>
<dbReference type="GO" id="GO:0051017">
    <property type="term" value="P:actin filament bundle assembly"/>
    <property type="evidence" value="ECO:0007669"/>
    <property type="project" value="InterPro"/>
</dbReference>
<dbReference type="Pfam" id="PF00307">
    <property type="entry name" value="CH"/>
    <property type="match status" value="1"/>
</dbReference>
<evidence type="ECO:0000256" key="2">
    <source>
        <dbReference type="ARBA" id="ARBA00022737"/>
    </source>
</evidence>
<name>A0AAP0HVU1_9MAGN</name>
<sequence>MKARNTDLAGISSPTPFDPDLVDRAVFDKASPGSVNWKHALKPPIKMPFRKLENCNQVLNIGKELNFAVVNVAENDIVQGNKKLILGLEVIWSSVVKIGQSLYLEAPRMDPFRPDQKTPIAGAPPTPIIMALLGKLP</sequence>
<comment type="subunit">
    <text evidence="1">Interacts with F-actin.</text>
</comment>
<dbReference type="EMBL" id="JBBNAF010000011">
    <property type="protein sequence ID" value="KAK9097950.1"/>
    <property type="molecule type" value="Genomic_DNA"/>
</dbReference>
<dbReference type="InterPro" id="IPR001715">
    <property type="entry name" value="CH_dom"/>
</dbReference>
<keyword evidence="2" id="KW-0677">Repeat</keyword>
<comment type="caution">
    <text evidence="5">The sequence shown here is derived from an EMBL/GenBank/DDBJ whole genome shotgun (WGS) entry which is preliminary data.</text>
</comment>
<dbReference type="SUPFAM" id="SSF47576">
    <property type="entry name" value="Calponin-homology domain, CH-domain"/>
    <property type="match status" value="1"/>
</dbReference>
<dbReference type="GO" id="GO:0051639">
    <property type="term" value="P:actin filament network formation"/>
    <property type="evidence" value="ECO:0007669"/>
    <property type="project" value="TreeGrafter"/>
</dbReference>
<gene>
    <name evidence="5" type="ORF">Syun_024995</name>
</gene>
<dbReference type="GO" id="GO:0005737">
    <property type="term" value="C:cytoplasm"/>
    <property type="evidence" value="ECO:0007669"/>
    <property type="project" value="TreeGrafter"/>
</dbReference>
<dbReference type="GO" id="GO:0051015">
    <property type="term" value="F:actin filament binding"/>
    <property type="evidence" value="ECO:0007669"/>
    <property type="project" value="InterPro"/>
</dbReference>
<keyword evidence="3" id="KW-0009">Actin-binding</keyword>
<dbReference type="PANTHER" id="PTHR19961:SF62">
    <property type="entry name" value="FIMBRIN-1"/>
    <property type="match status" value="1"/>
</dbReference>
<reference evidence="5 6" key="1">
    <citation type="submission" date="2024-01" db="EMBL/GenBank/DDBJ databases">
        <title>Genome assemblies of Stephania.</title>
        <authorList>
            <person name="Yang L."/>
        </authorList>
    </citation>
    <scope>NUCLEOTIDE SEQUENCE [LARGE SCALE GENOMIC DNA]</scope>
    <source>
        <strain evidence="5">YNDBR</strain>
        <tissue evidence="5">Leaf</tissue>
    </source>
</reference>
<evidence type="ECO:0000259" key="4">
    <source>
        <dbReference type="PROSITE" id="PS50021"/>
    </source>
</evidence>
<dbReference type="GO" id="GO:0005884">
    <property type="term" value="C:actin filament"/>
    <property type="evidence" value="ECO:0007669"/>
    <property type="project" value="TreeGrafter"/>
</dbReference>
<dbReference type="AlphaFoldDB" id="A0AAP0HVU1"/>
<feature type="domain" description="Calponin-homology (CH)" evidence="4">
    <location>
        <begin position="1"/>
        <end position="97"/>
    </location>
</feature>
<accession>A0AAP0HVU1</accession>
<keyword evidence="6" id="KW-1185">Reference proteome</keyword>
<evidence type="ECO:0000313" key="5">
    <source>
        <dbReference type="EMBL" id="KAK9097950.1"/>
    </source>
</evidence>
<dbReference type="PROSITE" id="PS50021">
    <property type="entry name" value="CH"/>
    <property type="match status" value="1"/>
</dbReference>
<organism evidence="5 6">
    <name type="scientific">Stephania yunnanensis</name>
    <dbReference type="NCBI Taxonomy" id="152371"/>
    <lineage>
        <taxon>Eukaryota</taxon>
        <taxon>Viridiplantae</taxon>
        <taxon>Streptophyta</taxon>
        <taxon>Embryophyta</taxon>
        <taxon>Tracheophyta</taxon>
        <taxon>Spermatophyta</taxon>
        <taxon>Magnoliopsida</taxon>
        <taxon>Ranunculales</taxon>
        <taxon>Menispermaceae</taxon>
        <taxon>Menispermoideae</taxon>
        <taxon>Cissampelideae</taxon>
        <taxon>Stephania</taxon>
    </lineage>
</organism>
<proteinExistence type="predicted"/>
<dbReference type="PANTHER" id="PTHR19961">
    <property type="entry name" value="FIMBRIN/PLASTIN"/>
    <property type="match status" value="1"/>
</dbReference>
<dbReference type="Gene3D" id="1.10.418.10">
    <property type="entry name" value="Calponin-like domain"/>
    <property type="match status" value="1"/>
</dbReference>